<gene>
    <name evidence="4" type="ORF">RXV79_06355</name>
</gene>
<evidence type="ECO:0000256" key="2">
    <source>
        <dbReference type="PIRNR" id="PIRNR006241"/>
    </source>
</evidence>
<dbReference type="InterPro" id="IPR053398">
    <property type="entry name" value="HPT_OtnI_isomerases"/>
</dbReference>
<protein>
    <submittedName>
        <fullName evidence="4">Hydroxypyruvate isomerase family protein</fullName>
    </submittedName>
</protein>
<dbReference type="NCBIfam" id="NF043033">
    <property type="entry name" value="OxoTetrIsom"/>
    <property type="match status" value="1"/>
</dbReference>
<reference evidence="4 5" key="1">
    <citation type="submission" date="2023-10" db="EMBL/GenBank/DDBJ databases">
        <title>Bacteria for the degradation of biodegradable plastic PBAT(Polybutylene adipate terephthalate).</title>
        <authorList>
            <person name="Weon H.-Y."/>
            <person name="Yeon J."/>
        </authorList>
    </citation>
    <scope>NUCLEOTIDE SEQUENCE [LARGE SCALE GENOMIC DNA]</scope>
    <source>
        <strain evidence="4 5">SBD 7-3</strain>
    </source>
</reference>
<feature type="domain" description="Xylose isomerase-like TIM barrel" evidence="3">
    <location>
        <begin position="21"/>
        <end position="267"/>
    </location>
</feature>
<evidence type="ECO:0000256" key="1">
    <source>
        <dbReference type="ARBA" id="ARBA00023235"/>
    </source>
</evidence>
<dbReference type="PIRSF" id="PIRSF006241">
    <property type="entry name" value="HyI"/>
    <property type="match status" value="1"/>
</dbReference>
<dbReference type="InterPro" id="IPR026040">
    <property type="entry name" value="HyI-like"/>
</dbReference>
<evidence type="ECO:0000313" key="4">
    <source>
        <dbReference type="EMBL" id="WOB09682.1"/>
    </source>
</evidence>
<dbReference type="EMBL" id="CP136336">
    <property type="protein sequence ID" value="WOB09682.1"/>
    <property type="molecule type" value="Genomic_DNA"/>
</dbReference>
<keyword evidence="5" id="KW-1185">Reference proteome</keyword>
<accession>A0ABZ0CXH4</accession>
<evidence type="ECO:0000313" key="5">
    <source>
        <dbReference type="Proteomes" id="UP001303946"/>
    </source>
</evidence>
<dbReference type="Pfam" id="PF01261">
    <property type="entry name" value="AP_endonuc_2"/>
    <property type="match status" value="1"/>
</dbReference>
<dbReference type="Gene3D" id="3.20.20.150">
    <property type="entry name" value="Divalent-metal-dependent TIM barrel enzymes"/>
    <property type="match status" value="1"/>
</dbReference>
<dbReference type="InterPro" id="IPR013022">
    <property type="entry name" value="Xyl_isomerase-like_TIM-brl"/>
</dbReference>
<dbReference type="Proteomes" id="UP001303946">
    <property type="component" value="Chromosome"/>
</dbReference>
<proteinExistence type="inferred from homology"/>
<evidence type="ECO:0000259" key="3">
    <source>
        <dbReference type="Pfam" id="PF01261"/>
    </source>
</evidence>
<dbReference type="PANTHER" id="PTHR43489:SF13">
    <property type="entry name" value="HYDROXYPYRUVATE ISOMERASE"/>
    <property type="match status" value="1"/>
</dbReference>
<dbReference type="InterPro" id="IPR036237">
    <property type="entry name" value="Xyl_isomerase-like_sf"/>
</dbReference>
<dbReference type="RefSeq" id="WP_294371594.1">
    <property type="nucleotide sequence ID" value="NZ_CP136336.1"/>
</dbReference>
<comment type="similarity">
    <text evidence="2">Belongs to the hyi family.</text>
</comment>
<dbReference type="InterPro" id="IPR050417">
    <property type="entry name" value="Sugar_Epim/Isomerase"/>
</dbReference>
<name>A0ABZ0CXH4_9BURK</name>
<sequence length="267" mass="29572">MPRFAANLSMLYTELPFLDRFAAAAADGFEAVEYLFPYEHAPADLAARLRDHGLEQVLFNTPPGDWAAGERGLACLPGRETDFRDAVAKALDYAQALDCPRIHLMAGLVPEGRTRDELRPLYIDNLRRAAEMAAQAGREVLIEPINTRDIPGFFLNRQDEAHAIVQAVGAPNLKVQMDLYHCQIVEGDVATKIRQYLTTGRVGHFQIAGVPGRHEPDVGELHYPYLFDVIDEVAAQCGWQGWVGCEYRPARGAVPGGTSDGLGWMRR</sequence>
<dbReference type="GO" id="GO:0016853">
    <property type="term" value="F:isomerase activity"/>
    <property type="evidence" value="ECO:0007669"/>
    <property type="project" value="UniProtKB-KW"/>
</dbReference>
<dbReference type="PANTHER" id="PTHR43489">
    <property type="entry name" value="ISOMERASE"/>
    <property type="match status" value="1"/>
</dbReference>
<dbReference type="SUPFAM" id="SSF51658">
    <property type="entry name" value="Xylose isomerase-like"/>
    <property type="match status" value="1"/>
</dbReference>
<organism evidence="4 5">
    <name type="scientific">Piscinibacter gummiphilus</name>
    <dbReference type="NCBI Taxonomy" id="946333"/>
    <lineage>
        <taxon>Bacteria</taxon>
        <taxon>Pseudomonadati</taxon>
        <taxon>Pseudomonadota</taxon>
        <taxon>Betaproteobacteria</taxon>
        <taxon>Burkholderiales</taxon>
        <taxon>Sphaerotilaceae</taxon>
        <taxon>Piscinibacter</taxon>
    </lineage>
</organism>
<keyword evidence="1 2" id="KW-0413">Isomerase</keyword>